<keyword evidence="3 12" id="KW-0812">Transmembrane</keyword>
<protein>
    <submittedName>
        <fullName evidence="13">COX15/CtaA family protein</fullName>
    </submittedName>
</protein>
<sequence>MLTDMIRKLALSSLLLAFFVVVLGAYVRLNDAGLGCPDWPGCYGELSPHHAQDEIKAAHAADEHGPVSMHKAWKEMIHRYFASTLGLLSLIMAVLAWRRWRAQGISPGQLFALFGLICLQGAFGAWTVTLKLMPAVVSTHLLLGLTTLGALTWVVQRESGAARHAAGTRLAFAARTALVLLALQIALGGWVSTNYAALACPDFPTCQNGWLPSMDFGTAFQLFRELGRTATGELLSAAALTAIHWSHRIGAVVVGAYLLIFGVRLMRHEALRGLAAFLMIAVITQIALGVSNVVFALPLGVAVAHNAVAALLVVIVVSINFRLRAVTAGAHMERIWNERLAT</sequence>
<feature type="transmembrane region" description="Helical" evidence="12">
    <location>
        <begin position="167"/>
        <end position="187"/>
    </location>
</feature>
<evidence type="ECO:0000313" key="13">
    <source>
        <dbReference type="EMBL" id="MEC5385829.1"/>
    </source>
</evidence>
<evidence type="ECO:0000256" key="3">
    <source>
        <dbReference type="ARBA" id="ARBA00022692"/>
    </source>
</evidence>
<name>A0ABU6K2L8_9RHOO</name>
<feature type="transmembrane region" description="Helical" evidence="12">
    <location>
        <begin position="110"/>
        <end position="129"/>
    </location>
</feature>
<evidence type="ECO:0000256" key="2">
    <source>
        <dbReference type="ARBA" id="ARBA00022475"/>
    </source>
</evidence>
<dbReference type="InterPro" id="IPR050450">
    <property type="entry name" value="COX15/CtaA_HemeA_synthase"/>
</dbReference>
<proteinExistence type="predicted"/>
<keyword evidence="2" id="KW-1003">Cell membrane</keyword>
<reference evidence="13 14" key="1">
    <citation type="submission" date="2024-01" db="EMBL/GenBank/DDBJ databases">
        <title>Uliginosibacterium soil sp. nov.</title>
        <authorList>
            <person name="Lv Y."/>
        </authorList>
    </citation>
    <scope>NUCLEOTIDE SEQUENCE [LARGE SCALE GENOMIC DNA]</scope>
    <source>
        <strain evidence="13 14">H3</strain>
    </source>
</reference>
<comment type="caution">
    <text evidence="13">The sequence shown here is derived from an EMBL/GenBank/DDBJ whole genome shotgun (WGS) entry which is preliminary data.</text>
</comment>
<feature type="transmembrane region" description="Helical" evidence="12">
    <location>
        <begin position="77"/>
        <end position="98"/>
    </location>
</feature>
<organism evidence="13 14">
    <name type="scientific">Uliginosibacterium silvisoli</name>
    <dbReference type="NCBI Taxonomy" id="3114758"/>
    <lineage>
        <taxon>Bacteria</taxon>
        <taxon>Pseudomonadati</taxon>
        <taxon>Pseudomonadota</taxon>
        <taxon>Betaproteobacteria</taxon>
        <taxon>Rhodocyclales</taxon>
        <taxon>Zoogloeaceae</taxon>
        <taxon>Uliginosibacterium</taxon>
    </lineage>
</organism>
<evidence type="ECO:0000256" key="5">
    <source>
        <dbReference type="ARBA" id="ARBA00022989"/>
    </source>
</evidence>
<keyword evidence="7" id="KW-0408">Iron</keyword>
<dbReference type="Pfam" id="PF02628">
    <property type="entry name" value="COX15-CtaA"/>
    <property type="match status" value="1"/>
</dbReference>
<keyword evidence="6" id="KW-0560">Oxidoreductase</keyword>
<accession>A0ABU6K2L8</accession>
<keyword evidence="10" id="KW-1015">Disulfide bond</keyword>
<keyword evidence="14" id="KW-1185">Reference proteome</keyword>
<comment type="pathway">
    <text evidence="11">Porphyrin-containing compound metabolism.</text>
</comment>
<keyword evidence="4" id="KW-0479">Metal-binding</keyword>
<keyword evidence="8" id="KW-0350">Heme biosynthesis</keyword>
<keyword evidence="5 12" id="KW-1133">Transmembrane helix</keyword>
<keyword evidence="9 12" id="KW-0472">Membrane</keyword>
<evidence type="ECO:0000256" key="7">
    <source>
        <dbReference type="ARBA" id="ARBA00023004"/>
    </source>
</evidence>
<dbReference type="PANTHER" id="PTHR35457:SF1">
    <property type="entry name" value="HEME A SYNTHASE"/>
    <property type="match status" value="1"/>
</dbReference>
<dbReference type="InterPro" id="IPR003780">
    <property type="entry name" value="COX15/CtaA_fam"/>
</dbReference>
<evidence type="ECO:0000256" key="12">
    <source>
        <dbReference type="SAM" id="Phobius"/>
    </source>
</evidence>
<evidence type="ECO:0000256" key="1">
    <source>
        <dbReference type="ARBA" id="ARBA00004141"/>
    </source>
</evidence>
<comment type="subcellular location">
    <subcellularLocation>
        <location evidence="1">Membrane</location>
        <topology evidence="1">Multi-pass membrane protein</topology>
    </subcellularLocation>
</comment>
<evidence type="ECO:0000256" key="6">
    <source>
        <dbReference type="ARBA" id="ARBA00023002"/>
    </source>
</evidence>
<evidence type="ECO:0000256" key="9">
    <source>
        <dbReference type="ARBA" id="ARBA00023136"/>
    </source>
</evidence>
<evidence type="ECO:0000256" key="8">
    <source>
        <dbReference type="ARBA" id="ARBA00023133"/>
    </source>
</evidence>
<evidence type="ECO:0000313" key="14">
    <source>
        <dbReference type="Proteomes" id="UP001331561"/>
    </source>
</evidence>
<gene>
    <name evidence="13" type="ORF">VVD49_08840</name>
</gene>
<dbReference type="PANTHER" id="PTHR35457">
    <property type="entry name" value="HEME A SYNTHASE"/>
    <property type="match status" value="1"/>
</dbReference>
<feature type="transmembrane region" description="Helical" evidence="12">
    <location>
        <begin position="303"/>
        <end position="323"/>
    </location>
</feature>
<evidence type="ECO:0000256" key="11">
    <source>
        <dbReference type="ARBA" id="ARBA00023444"/>
    </source>
</evidence>
<feature type="transmembrane region" description="Helical" evidence="12">
    <location>
        <begin position="135"/>
        <end position="155"/>
    </location>
</feature>
<dbReference type="EMBL" id="JAYXHS010000001">
    <property type="protein sequence ID" value="MEC5385829.1"/>
    <property type="molecule type" value="Genomic_DNA"/>
</dbReference>
<feature type="transmembrane region" description="Helical" evidence="12">
    <location>
        <begin position="245"/>
        <end position="263"/>
    </location>
</feature>
<evidence type="ECO:0000256" key="10">
    <source>
        <dbReference type="ARBA" id="ARBA00023157"/>
    </source>
</evidence>
<evidence type="ECO:0000256" key="4">
    <source>
        <dbReference type="ARBA" id="ARBA00022723"/>
    </source>
</evidence>
<feature type="transmembrane region" description="Helical" evidence="12">
    <location>
        <begin position="275"/>
        <end position="297"/>
    </location>
</feature>
<dbReference type="Proteomes" id="UP001331561">
    <property type="component" value="Unassembled WGS sequence"/>
</dbReference>
<dbReference type="RefSeq" id="WP_327598776.1">
    <property type="nucleotide sequence ID" value="NZ_JAYXHS010000001.1"/>
</dbReference>